<dbReference type="AlphaFoldDB" id="A0A0C2W8K7"/>
<keyword evidence="1" id="KW-0812">Transmembrane</keyword>
<protein>
    <recommendedName>
        <fullName evidence="2">NodB homology domain-containing protein</fullName>
    </recommendedName>
</protein>
<dbReference type="Pfam" id="PF01522">
    <property type="entry name" value="Polysacc_deac_1"/>
    <property type="match status" value="1"/>
</dbReference>
<keyword evidence="1" id="KW-1133">Transmembrane helix</keyword>
<dbReference type="SUPFAM" id="SSF88713">
    <property type="entry name" value="Glycoside hydrolase/deacetylase"/>
    <property type="match status" value="1"/>
</dbReference>
<proteinExistence type="predicted"/>
<evidence type="ECO:0000259" key="2">
    <source>
        <dbReference type="Pfam" id="PF01522"/>
    </source>
</evidence>
<dbReference type="GO" id="GO:0016810">
    <property type="term" value="F:hydrolase activity, acting on carbon-nitrogen (but not peptide) bonds"/>
    <property type="evidence" value="ECO:0007669"/>
    <property type="project" value="InterPro"/>
</dbReference>
<evidence type="ECO:0000313" key="3">
    <source>
        <dbReference type="EMBL" id="KIL52378.1"/>
    </source>
</evidence>
<dbReference type="EMBL" id="JXRP01000005">
    <property type="protein sequence ID" value="KIL52378.1"/>
    <property type="molecule type" value="Genomic_DNA"/>
</dbReference>
<evidence type="ECO:0000256" key="1">
    <source>
        <dbReference type="SAM" id="Phobius"/>
    </source>
</evidence>
<keyword evidence="1" id="KW-0472">Membrane</keyword>
<dbReference type="InterPro" id="IPR011330">
    <property type="entry name" value="Glyco_hydro/deAcase_b/a-brl"/>
</dbReference>
<reference evidence="3 4" key="1">
    <citation type="submission" date="2015-01" db="EMBL/GenBank/DDBJ databases">
        <title>Genome sequencing of Jeotgalibacillus soli.</title>
        <authorList>
            <person name="Goh K.M."/>
            <person name="Chan K.-G."/>
            <person name="Yaakop A.S."/>
            <person name="Ee R."/>
            <person name="Gan H.M."/>
            <person name="Chan C.S."/>
        </authorList>
    </citation>
    <scope>NUCLEOTIDE SEQUENCE [LARGE SCALE GENOMIC DNA]</scope>
    <source>
        <strain evidence="3 4">P9</strain>
    </source>
</reference>
<evidence type="ECO:0000313" key="4">
    <source>
        <dbReference type="Proteomes" id="UP000031938"/>
    </source>
</evidence>
<comment type="caution">
    <text evidence="3">The sequence shown here is derived from an EMBL/GenBank/DDBJ whole genome shotgun (WGS) entry which is preliminary data.</text>
</comment>
<dbReference type="Gene3D" id="3.20.20.370">
    <property type="entry name" value="Glycoside hydrolase/deacetylase"/>
    <property type="match status" value="1"/>
</dbReference>
<accession>A0A0C2W8K7</accession>
<name>A0A0C2W8K7_9BACL</name>
<dbReference type="PATRIC" id="fig|889306.3.peg.153"/>
<gene>
    <name evidence="3" type="ORF">KP78_01510</name>
</gene>
<keyword evidence="4" id="KW-1185">Reference proteome</keyword>
<dbReference type="GO" id="GO:0005975">
    <property type="term" value="P:carbohydrate metabolic process"/>
    <property type="evidence" value="ECO:0007669"/>
    <property type="project" value="InterPro"/>
</dbReference>
<organism evidence="3 4">
    <name type="scientific">Jeotgalibacillus soli</name>
    <dbReference type="NCBI Taxonomy" id="889306"/>
    <lineage>
        <taxon>Bacteria</taxon>
        <taxon>Bacillati</taxon>
        <taxon>Bacillota</taxon>
        <taxon>Bacilli</taxon>
        <taxon>Bacillales</taxon>
        <taxon>Caryophanaceae</taxon>
        <taxon>Jeotgalibacillus</taxon>
    </lineage>
</organism>
<sequence length="238" mass="27085">MRNHFFKKGYETGVILIVVTLAILLYPAPDQSFRVSGVWPSPGILYKGESGIALTFNIELGDESVTWLLKELEKNDIRKATFFLDPSWVDRQSDLVKDIHLAGFDIGIYDPHPSRFDSLTPNEVSTHLQELRSFFKENGLNVEYYRSKGSLSSPSLIKIMAQNNFIVVGHQMDWNDIKDKNLSEVKGAVVELNVPNRLQDIKTEWEGWFASFESSKETKLVSLIELMASSDSKIRLLE</sequence>
<feature type="transmembrane region" description="Helical" evidence="1">
    <location>
        <begin position="12"/>
        <end position="28"/>
    </location>
</feature>
<feature type="domain" description="NodB homology" evidence="2">
    <location>
        <begin position="49"/>
        <end position="162"/>
    </location>
</feature>
<dbReference type="RefSeq" id="WP_052474425.1">
    <property type="nucleotide sequence ID" value="NZ_JXRP01000005.1"/>
</dbReference>
<dbReference type="OrthoDB" id="9806342at2"/>
<dbReference type="Proteomes" id="UP000031938">
    <property type="component" value="Unassembled WGS sequence"/>
</dbReference>
<dbReference type="STRING" id="889306.KP78_01510"/>
<dbReference type="InterPro" id="IPR002509">
    <property type="entry name" value="NODB_dom"/>
</dbReference>